<dbReference type="InParanoid" id="A0A420XLB6"/>
<sequence length="207" mass="22549">MIVLPDTDAARLPLVFVTVGSDYHPFSRLISWVDGWMADGGSQRARCIMQYGTAPAPAHAEGEAFMGHDLVLSLMRSSTAIVAQGGPMTLIESRRQGRLPIAVPRTASLGEVVDDHQHAFCAHLHAQGHAVLATDEESVRRLLDEAVAAPAKFRVDVTAEGQQVDEAVERFASIAQRLLDERRASAQVPRRRLPLTRLRRSGVGARS</sequence>
<dbReference type="InterPro" id="IPR007235">
    <property type="entry name" value="Glyco_trans_28_C"/>
</dbReference>
<proteinExistence type="predicted"/>
<accession>A0A420XLB6</accession>
<dbReference type="Proteomes" id="UP000281955">
    <property type="component" value="Unassembled WGS sequence"/>
</dbReference>
<dbReference type="SUPFAM" id="SSF53756">
    <property type="entry name" value="UDP-Glycosyltransferase/glycogen phosphorylase"/>
    <property type="match status" value="1"/>
</dbReference>
<dbReference type="EMBL" id="RBWV01000014">
    <property type="protein sequence ID" value="RKS71324.1"/>
    <property type="molecule type" value="Genomic_DNA"/>
</dbReference>
<comment type="caution">
    <text evidence="2">The sequence shown here is derived from an EMBL/GenBank/DDBJ whole genome shotgun (WGS) entry which is preliminary data.</text>
</comment>
<dbReference type="AlphaFoldDB" id="A0A420XLB6"/>
<dbReference type="RefSeq" id="WP_121194405.1">
    <property type="nucleotide sequence ID" value="NZ_RBWV01000014.1"/>
</dbReference>
<dbReference type="Pfam" id="PF04101">
    <property type="entry name" value="Glyco_tran_28_C"/>
    <property type="match status" value="1"/>
</dbReference>
<reference evidence="2 3" key="1">
    <citation type="submission" date="2018-10" db="EMBL/GenBank/DDBJ databases">
        <title>Genomic Encyclopedia of Archaeal and Bacterial Type Strains, Phase II (KMG-II): from individual species to whole genera.</title>
        <authorList>
            <person name="Goeker M."/>
        </authorList>
    </citation>
    <scope>NUCLEOTIDE SEQUENCE [LARGE SCALE GENOMIC DNA]</scope>
    <source>
        <strain evidence="2 3">RP-AC37</strain>
    </source>
</reference>
<keyword evidence="2" id="KW-0808">Transferase</keyword>
<organism evidence="2 3">
    <name type="scientific">Motilibacter peucedani</name>
    <dbReference type="NCBI Taxonomy" id="598650"/>
    <lineage>
        <taxon>Bacteria</taxon>
        <taxon>Bacillati</taxon>
        <taxon>Actinomycetota</taxon>
        <taxon>Actinomycetes</taxon>
        <taxon>Motilibacterales</taxon>
        <taxon>Motilibacteraceae</taxon>
        <taxon>Motilibacter</taxon>
    </lineage>
</organism>
<dbReference type="GO" id="GO:0016758">
    <property type="term" value="F:hexosyltransferase activity"/>
    <property type="evidence" value="ECO:0007669"/>
    <property type="project" value="InterPro"/>
</dbReference>
<feature type="domain" description="Glycosyl transferase family 28 C-terminal" evidence="1">
    <location>
        <begin position="15"/>
        <end position="152"/>
    </location>
</feature>
<dbReference type="Gene3D" id="3.40.50.2000">
    <property type="entry name" value="Glycogen Phosphorylase B"/>
    <property type="match status" value="1"/>
</dbReference>
<evidence type="ECO:0000313" key="3">
    <source>
        <dbReference type="Proteomes" id="UP000281955"/>
    </source>
</evidence>
<keyword evidence="3" id="KW-1185">Reference proteome</keyword>
<protein>
    <submittedName>
        <fullName evidence="2">UDP-N-acetylglucosamine transferase subunit ALG13</fullName>
    </submittedName>
</protein>
<name>A0A420XLB6_9ACTN</name>
<evidence type="ECO:0000259" key="1">
    <source>
        <dbReference type="Pfam" id="PF04101"/>
    </source>
</evidence>
<dbReference type="OrthoDB" id="555447at2"/>
<gene>
    <name evidence="2" type="ORF">CLV35_3120</name>
</gene>
<evidence type="ECO:0000313" key="2">
    <source>
        <dbReference type="EMBL" id="RKS71324.1"/>
    </source>
</evidence>